<evidence type="ECO:0000313" key="3">
    <source>
        <dbReference type="EMBL" id="CAL6025131.1"/>
    </source>
</evidence>
<feature type="coiled-coil region" evidence="1">
    <location>
        <begin position="900"/>
        <end position="1035"/>
    </location>
</feature>
<evidence type="ECO:0000256" key="1">
    <source>
        <dbReference type="SAM" id="Coils"/>
    </source>
</evidence>
<dbReference type="InterPro" id="IPR015943">
    <property type="entry name" value="WD40/YVTN_repeat-like_dom_sf"/>
</dbReference>
<comment type="caution">
    <text evidence="2">The sequence shown here is derived from an EMBL/GenBank/DDBJ whole genome shotgun (WGS) entry which is preliminary data.</text>
</comment>
<dbReference type="InterPro" id="IPR036322">
    <property type="entry name" value="WD40_repeat_dom_sf"/>
</dbReference>
<proteinExistence type="predicted"/>
<dbReference type="EMBL" id="CATOUU010001010">
    <property type="protein sequence ID" value="CAI9966997.1"/>
    <property type="molecule type" value="Genomic_DNA"/>
</dbReference>
<name>A0AA86R0U3_9EUKA</name>
<protein>
    <recommendedName>
        <fullName evidence="5">Cilia- and flagella-associated protein 57</fullName>
    </recommendedName>
</protein>
<organism evidence="2">
    <name type="scientific">Hexamita inflata</name>
    <dbReference type="NCBI Taxonomy" id="28002"/>
    <lineage>
        <taxon>Eukaryota</taxon>
        <taxon>Metamonada</taxon>
        <taxon>Diplomonadida</taxon>
        <taxon>Hexamitidae</taxon>
        <taxon>Hexamitinae</taxon>
        <taxon>Hexamita</taxon>
    </lineage>
</organism>
<dbReference type="Proteomes" id="UP001642409">
    <property type="component" value="Unassembled WGS sequence"/>
</dbReference>
<reference evidence="2" key="1">
    <citation type="submission" date="2023-06" db="EMBL/GenBank/DDBJ databases">
        <authorList>
            <person name="Kurt Z."/>
        </authorList>
    </citation>
    <scope>NUCLEOTIDE SEQUENCE</scope>
</reference>
<dbReference type="EMBL" id="CAXDID020000097">
    <property type="protein sequence ID" value="CAL6025131.1"/>
    <property type="molecule type" value="Genomic_DNA"/>
</dbReference>
<reference evidence="3 4" key="2">
    <citation type="submission" date="2024-07" db="EMBL/GenBank/DDBJ databases">
        <authorList>
            <person name="Akdeniz Z."/>
        </authorList>
    </citation>
    <scope>NUCLEOTIDE SEQUENCE [LARGE SCALE GENOMIC DNA]</scope>
</reference>
<keyword evidence="1" id="KW-0175">Coiled coil</keyword>
<evidence type="ECO:0000313" key="4">
    <source>
        <dbReference type="Proteomes" id="UP001642409"/>
    </source>
</evidence>
<keyword evidence="4" id="KW-1185">Reference proteome</keyword>
<gene>
    <name evidence="3" type="ORF">HINF_LOCUS29969</name>
    <name evidence="2" type="ORF">HINF_LOCUS54642</name>
</gene>
<dbReference type="SUPFAM" id="SSF50978">
    <property type="entry name" value="WD40 repeat-like"/>
    <property type="match status" value="1"/>
</dbReference>
<dbReference type="PANTHER" id="PTHR32215">
    <property type="entry name" value="CILIA- AND FLAGELLA-ASSOCIATED PROTEIN 57"/>
    <property type="match status" value="1"/>
</dbReference>
<feature type="coiled-coil region" evidence="1">
    <location>
        <begin position="1283"/>
        <end position="1328"/>
    </location>
</feature>
<accession>A0AA86R0U3</accession>
<evidence type="ECO:0008006" key="5">
    <source>
        <dbReference type="Google" id="ProtNLM"/>
    </source>
</evidence>
<dbReference type="InterPro" id="IPR052993">
    <property type="entry name" value="CFA-57"/>
</dbReference>
<feature type="coiled-coil region" evidence="1">
    <location>
        <begin position="1097"/>
        <end position="1236"/>
    </location>
</feature>
<dbReference type="PANTHER" id="PTHR32215:SF0">
    <property type="entry name" value="CILIA- AND FLAGELLA-ASSOCIATED PROTEIN 57"/>
    <property type="match status" value="1"/>
</dbReference>
<dbReference type="Gene3D" id="2.130.10.10">
    <property type="entry name" value="YVTN repeat-like/Quinoprotein amine dehydrogenase"/>
    <property type="match status" value="1"/>
</dbReference>
<sequence>MQFSGQRSVQALGLSLSAQNSLMVSNGQPMTLNSSALTRYKFTQGVFNQDFHLPLGQDDQIAICVAQHPSEPLIITYLSGSQPQLLLFNILTNQVQAQLSWTMSEISALQFSVDGQIIIATQRAPAAILIITIEQQQLVVRQAITDILPASTPFVPKYLIQDPENSSGFVIEIAMRGFYLDIQKIIPPVKVPNEPAFNVESSLTFMDVLTAANCCCFVKYKQQLLLIIGYSDSRVSFCYKEVKLVDVEFPFSNTFNQTFKTSCNQKFFRDCLQNKADFKFKELINYFTPNIVPKDAQQPKFGVSGVCSWKQQVYVGLKGGLVLKFNLASKLKQVAKKEEYDSDEETNQAQEMEDMPRIELVNTYNLNLDRIINQQIGANHPKMTIDFVSATQEEQQQWSDSRSQIELLNLCVYESSLFAVVYDPITLQAVPVQFEAYFQLPYSILHKVIEISRPYIAVFNYVYYGQINALKSLLGQVYDMYSQQKTSKTMKTTQSLSLLQITTGQLTATETSNPLLTGYVPNQILTQSDRAILLRIASSALVESRFALATREGLIILYDLKLGVIAQCKVMDAILQIDLDNSGTELAVTCTDLVRFFKQNGRFLNQIHEIGVKMAQIVKYSQNSVLICANAKVILLDRLTKRVVLNTDGHNSQISAACFCGSNLNKNQYFATADVKGMLQLWQIGVDKSLVQFNARGEFSSIQEYRVQKGYPVLLCTVSGQVCTIDLQRCLFEFRATVQGNNSFVAARDSFCVGSGRVLVSDAAGCIWSVSLADTSKLTKEGEMYILPGKLACRYSNQQQVDKKPEINYKESGDIAKVPFEKAVVLNGNSDNTFLIACGTQPGGQLSIVKLDDIVITDDQREFTKTVSIDVQLFQKLIKIRQDLQDRAIQVQLDYEHQIKVQLQNNQSQLEVQKGLAEKEIKQQTEQCKLFAGNAEKEAEILEQKLQDLDKVNSEQLQIIENDFRDNCAKITKQKKSLEEQIQQLNLTHQNKIQALQQSHEQRINDLDSLKEKELAEQEKKKMNLLIQKDRAQKQFAEMLNTADEDADTQLQEQVLRSKKELEKKQLQIQTFTAESGMIRNKFASIRKQTLAYFQNNSGCENTIQQHEQTLRQLYAQREETEAEKKTRRDQITESEEKIYAKKQEAKELEKHRFVLDFKIKDLRKLIQPREQEIHDLQEQTKEVGFELENYHKAIGQLSNQIEEQKSEQLNCKNELENQRTNQLKTKSRLQKLEHELAHIVEVHGQMNYEQLKTEVEKLFEFGGKSTVDSEKKQADLEKLRHKKFLYEAAKQLSQQLQEGKEDVVQENQRIVEENTELLKEAAVLRREIQKIIHAPVSQNNTESQKVFQMRITAQEAEIKRLQKRKNDLDEMQGDDE</sequence>
<evidence type="ECO:0000313" key="2">
    <source>
        <dbReference type="EMBL" id="CAI9966997.1"/>
    </source>
</evidence>